<dbReference type="InterPro" id="IPR000170">
    <property type="entry name" value="High_potential_FeS_prot"/>
</dbReference>
<evidence type="ECO:0000256" key="6">
    <source>
        <dbReference type="ARBA" id="ARBA00023014"/>
    </source>
</evidence>
<dbReference type="PROSITE" id="PS51373">
    <property type="entry name" value="HIPIP"/>
    <property type="match status" value="1"/>
</dbReference>
<keyword evidence="6 7" id="KW-0411">Iron-sulfur</keyword>
<proteinExistence type="inferred from homology"/>
<keyword evidence="11" id="KW-1185">Reference proteome</keyword>
<feature type="signal peptide" evidence="8">
    <location>
        <begin position="1"/>
        <end position="26"/>
    </location>
</feature>
<dbReference type="InterPro" id="IPR036369">
    <property type="entry name" value="HIPIP_sf"/>
</dbReference>
<evidence type="ECO:0000256" key="1">
    <source>
        <dbReference type="ARBA" id="ARBA00022448"/>
    </source>
</evidence>
<comment type="similarity">
    <text evidence="7">Belongs to the high-potential iron-sulfur protein (HiPIP) family.</text>
</comment>
<keyword evidence="3 7" id="KW-0479">Metal-binding</keyword>
<dbReference type="RefSeq" id="WP_340346103.1">
    <property type="nucleotide sequence ID" value="NZ_JBBKZT010000016.1"/>
</dbReference>
<dbReference type="Gene3D" id="4.10.490.10">
    <property type="entry name" value="High potential iron-sulphur protein"/>
    <property type="match status" value="1"/>
</dbReference>
<dbReference type="EMBL" id="JBBKZT010000016">
    <property type="protein sequence ID" value="MEJ8850691.1"/>
    <property type="molecule type" value="Genomic_DNA"/>
</dbReference>
<dbReference type="SUPFAM" id="SSF57652">
    <property type="entry name" value="HIPIP (high potential iron protein)"/>
    <property type="match status" value="1"/>
</dbReference>
<evidence type="ECO:0000313" key="10">
    <source>
        <dbReference type="EMBL" id="MEJ8850691.1"/>
    </source>
</evidence>
<evidence type="ECO:0000256" key="7">
    <source>
        <dbReference type="RuleBase" id="RU000620"/>
    </source>
</evidence>
<accession>A0ABU8WT15</accession>
<name>A0ABU8WT15_9BURK</name>
<evidence type="ECO:0000256" key="8">
    <source>
        <dbReference type="SAM" id="SignalP"/>
    </source>
</evidence>
<evidence type="ECO:0000256" key="3">
    <source>
        <dbReference type="ARBA" id="ARBA00022723"/>
    </source>
</evidence>
<comment type="caution">
    <text evidence="10">The sequence shown here is derived from an EMBL/GenBank/DDBJ whole genome shotgun (WGS) entry which is preliminary data.</text>
</comment>
<sequence length="101" mass="10640">MTSNRRIFLMSLAATGATLSAARASAQAVVDEKDPTAVALSYVADTTKADGKKFPKHDKAQQCNGCALWQAKPTDALGNCALFAGKQVHAKGWCSAWAKKA</sequence>
<dbReference type="PROSITE" id="PS51318">
    <property type="entry name" value="TAT"/>
    <property type="match status" value="1"/>
</dbReference>
<protein>
    <recommendedName>
        <fullName evidence="7">High-potential iron-sulfur protein</fullName>
        <shortName evidence="7">HiPIP</shortName>
    </recommendedName>
</protein>
<organism evidence="10 11">
    <name type="scientific">Variovorax rhizosphaerae</name>
    <dbReference type="NCBI Taxonomy" id="1836200"/>
    <lineage>
        <taxon>Bacteria</taxon>
        <taxon>Pseudomonadati</taxon>
        <taxon>Pseudomonadota</taxon>
        <taxon>Betaproteobacteria</taxon>
        <taxon>Burkholderiales</taxon>
        <taxon>Comamonadaceae</taxon>
        <taxon>Variovorax</taxon>
    </lineage>
</organism>
<evidence type="ECO:0000256" key="5">
    <source>
        <dbReference type="ARBA" id="ARBA00023004"/>
    </source>
</evidence>
<comment type="subunit">
    <text evidence="7">Homodimer.</text>
</comment>
<keyword evidence="8" id="KW-0732">Signal</keyword>
<dbReference type="Pfam" id="PF01355">
    <property type="entry name" value="HIPIP"/>
    <property type="match status" value="1"/>
</dbReference>
<feature type="chain" id="PRO_5045727284" description="High-potential iron-sulfur protein" evidence="8">
    <location>
        <begin position="27"/>
        <end position="101"/>
    </location>
</feature>
<evidence type="ECO:0000313" key="11">
    <source>
        <dbReference type="Proteomes" id="UP001385892"/>
    </source>
</evidence>
<feature type="domain" description="High potential iron-sulfur proteins family profile" evidence="9">
    <location>
        <begin position="24"/>
        <end position="101"/>
    </location>
</feature>
<evidence type="ECO:0000256" key="2">
    <source>
        <dbReference type="ARBA" id="ARBA00022485"/>
    </source>
</evidence>
<keyword evidence="4 7" id="KW-0249">Electron transport</keyword>
<gene>
    <name evidence="10" type="ORF">WKW82_28910</name>
</gene>
<dbReference type="Proteomes" id="UP001385892">
    <property type="component" value="Unassembled WGS sequence"/>
</dbReference>
<reference evidence="10 11" key="1">
    <citation type="submission" date="2024-03" db="EMBL/GenBank/DDBJ databases">
        <title>Novel species of the genus Variovorax.</title>
        <authorList>
            <person name="Liu Q."/>
            <person name="Xin Y.-H."/>
        </authorList>
    </citation>
    <scope>NUCLEOTIDE SEQUENCE [LARGE SCALE GENOMIC DNA]</scope>
    <source>
        <strain evidence="10 11">KACC 18900</strain>
    </source>
</reference>
<keyword evidence="2 7" id="KW-0004">4Fe-4S</keyword>
<evidence type="ECO:0000256" key="4">
    <source>
        <dbReference type="ARBA" id="ARBA00022982"/>
    </source>
</evidence>
<comment type="function">
    <text evidence="7">Specific class of high-redox-potential 4Fe-4S ferredoxins. Functions in anaerobic electron transport in most purple and in some other photosynthetic bacteria and in at least one genus (Paracoccus) of halophilic, denitrifying bacteria.</text>
</comment>
<keyword evidence="1 7" id="KW-0813">Transport</keyword>
<dbReference type="InterPro" id="IPR006311">
    <property type="entry name" value="TAT_signal"/>
</dbReference>
<evidence type="ECO:0000259" key="9">
    <source>
        <dbReference type="PROSITE" id="PS51373"/>
    </source>
</evidence>
<keyword evidence="5 7" id="KW-0408">Iron</keyword>